<proteinExistence type="predicted"/>
<dbReference type="EMBL" id="CAIIXF020000004">
    <property type="protein sequence ID" value="CAH1781431.1"/>
    <property type="molecule type" value="Genomic_DNA"/>
</dbReference>
<feature type="non-terminal residue" evidence="1">
    <location>
        <position position="224"/>
    </location>
</feature>
<gene>
    <name evidence="1" type="ORF">OFUS_LOCUS8009</name>
</gene>
<feature type="non-terminal residue" evidence="1">
    <location>
        <position position="1"/>
    </location>
</feature>
<evidence type="ECO:0000313" key="1">
    <source>
        <dbReference type="EMBL" id="CAH1781431.1"/>
    </source>
</evidence>
<keyword evidence="2" id="KW-1185">Reference proteome</keyword>
<dbReference type="AlphaFoldDB" id="A0A8S4NL05"/>
<sequence>SSLRRHSHTEAPIASLMMEVPRITLIVAVIWTSPLTVSSQMWATSPGVTCNPTCPSFFPLYECRQIVSPITQNGVCLPDVDSRGCCSGCLTGLIDASTGIGNILTTVTGAINGITIFDTTEQGLIDQVLTDLVGIEQFGNMENILNNVDNQIVPNLCTWGQTFATKLWRIKDDIELVLGLIDGRGGTLEPIERGSLQTVINFVHWFKKCLLPRLLEVSGLECFK</sequence>
<dbReference type="Proteomes" id="UP000749559">
    <property type="component" value="Unassembled WGS sequence"/>
</dbReference>
<evidence type="ECO:0000313" key="2">
    <source>
        <dbReference type="Proteomes" id="UP000749559"/>
    </source>
</evidence>
<name>A0A8S4NL05_OWEFU</name>
<organism evidence="1 2">
    <name type="scientific">Owenia fusiformis</name>
    <name type="common">Polychaete worm</name>
    <dbReference type="NCBI Taxonomy" id="6347"/>
    <lineage>
        <taxon>Eukaryota</taxon>
        <taxon>Metazoa</taxon>
        <taxon>Spiralia</taxon>
        <taxon>Lophotrochozoa</taxon>
        <taxon>Annelida</taxon>
        <taxon>Polychaeta</taxon>
        <taxon>Sedentaria</taxon>
        <taxon>Canalipalpata</taxon>
        <taxon>Sabellida</taxon>
        <taxon>Oweniida</taxon>
        <taxon>Oweniidae</taxon>
        <taxon>Owenia</taxon>
    </lineage>
</organism>
<comment type="caution">
    <text evidence="1">The sequence shown here is derived from an EMBL/GenBank/DDBJ whole genome shotgun (WGS) entry which is preliminary data.</text>
</comment>
<reference evidence="1" key="1">
    <citation type="submission" date="2022-03" db="EMBL/GenBank/DDBJ databases">
        <authorList>
            <person name="Martin C."/>
        </authorList>
    </citation>
    <scope>NUCLEOTIDE SEQUENCE</scope>
</reference>
<accession>A0A8S4NL05</accession>
<protein>
    <submittedName>
        <fullName evidence="1">Uncharacterized protein</fullName>
    </submittedName>
</protein>